<dbReference type="InterPro" id="IPR015341">
    <property type="entry name" value="Glyco_hydro_38_cen"/>
</dbReference>
<dbReference type="Gene3D" id="1.20.1270.50">
    <property type="entry name" value="Glycoside hydrolase family 38, central domain"/>
    <property type="match status" value="1"/>
</dbReference>
<dbReference type="SUPFAM" id="SSF88713">
    <property type="entry name" value="Glycoside hydrolase/deacetylase"/>
    <property type="match status" value="1"/>
</dbReference>
<dbReference type="SUPFAM" id="SSF88688">
    <property type="entry name" value="Families 57/38 glycoside transferase middle domain"/>
    <property type="match status" value="1"/>
</dbReference>
<dbReference type="InterPro" id="IPR011013">
    <property type="entry name" value="Gal_mutarotase_sf_dom"/>
</dbReference>
<evidence type="ECO:0000313" key="9">
    <source>
        <dbReference type="Proteomes" id="UP000593567"/>
    </source>
</evidence>
<name>A0A7J7JBT6_BUGNE</name>
<comment type="caution">
    <text evidence="8">The sequence shown here is derived from an EMBL/GenBank/DDBJ whole genome shotgun (WGS) entry which is preliminary data.</text>
</comment>
<dbReference type="FunFam" id="3.20.110.10:FF:000002">
    <property type="entry name" value="alpha-mannosidase 2C1 isoform X1"/>
    <property type="match status" value="1"/>
</dbReference>
<evidence type="ECO:0000256" key="3">
    <source>
        <dbReference type="ARBA" id="ARBA00012752"/>
    </source>
</evidence>
<dbReference type="OrthoDB" id="10261055at2759"/>
<dbReference type="InterPro" id="IPR027291">
    <property type="entry name" value="Glyco_hydro_38_N_sf"/>
</dbReference>
<keyword evidence="6" id="KW-0326">Glycosidase</keyword>
<dbReference type="FunFam" id="1.20.1270.50:FF:000004">
    <property type="entry name" value="alpha-mannosidase 2C1 isoform X1"/>
    <property type="match status" value="1"/>
</dbReference>
<dbReference type="GO" id="GO:0009313">
    <property type="term" value="P:oligosaccharide catabolic process"/>
    <property type="evidence" value="ECO:0007669"/>
    <property type="project" value="TreeGrafter"/>
</dbReference>
<dbReference type="Proteomes" id="UP000593567">
    <property type="component" value="Unassembled WGS sequence"/>
</dbReference>
<dbReference type="InterPro" id="IPR028995">
    <property type="entry name" value="Glyco_hydro_57/38_cen_sf"/>
</dbReference>
<gene>
    <name evidence="8" type="ORF">EB796_017985</name>
</gene>
<keyword evidence="5" id="KW-0378">Hydrolase</keyword>
<dbReference type="EC" id="3.2.1.24" evidence="3"/>
<dbReference type="Pfam" id="PF07748">
    <property type="entry name" value="Glyco_hydro_38C"/>
    <property type="match status" value="1"/>
</dbReference>
<dbReference type="GO" id="GO:0004559">
    <property type="term" value="F:alpha-mannosidase activity"/>
    <property type="evidence" value="ECO:0007669"/>
    <property type="project" value="UniProtKB-EC"/>
</dbReference>
<evidence type="ECO:0000256" key="5">
    <source>
        <dbReference type="ARBA" id="ARBA00022801"/>
    </source>
</evidence>
<feature type="domain" description="Glycoside hydrolase family 38 central" evidence="7">
    <location>
        <begin position="329"/>
        <end position="407"/>
    </location>
</feature>
<evidence type="ECO:0000259" key="7">
    <source>
        <dbReference type="SMART" id="SM00872"/>
    </source>
</evidence>
<sequence>MRDLQLLHDIAKELKDEERGFTALYVANEIINLLQLEDADASNRALSLSSQFFAEGNGAGQHVIHAVGHCHMDCAWLWPYDETKRKCSRSWSATLELMDRYPEWTFACSSAQQYKWVQTLYPGLFQRIKQSVASGRFIPVGGSWVEMDGYLPSGESMCRQMLFGQKYFIENFGIQCTEFWLPDTFGYSAQLPQIIQHFGMTRFFTQKISWNLFNKFPHHTFFWKGLDGSKVLSHFAPGDSYHMEAKVGEFVKTIRNFEDKGRSCKSIFLFGHGDGGQGPTEDMLENLKRLKDVNGLPRVKLSTPGEFFSSIEQTDLQNLCTWSGELYLEMHNGTYTTQSKIKWYNRRCESLLHTLEFLGTLCYVSNLREYPFKELDAIWESVLLNQFHDVLPGSSVEIANIDARKIYFQALSSGTTLLTDLLHTLSTENSAHEVGNAPTHLPTVVNSLGWSRTEVVAVEHTPCVEQKDSEGNSYCLVTVCGYSVSPCTPCIEYHPVTVRQTSFADGSGETIIMSNNKVYAEIDRAGCLTVLKYVLDPISQTYSRNLLSGNANQFTLYDDIPLFWDAWDVMDYHQETRRCLTEVLTSAIVKEEGPLRCSVEWNENRKFLKVEFPLDIVSDHVTYESQFGHIRRPTHRNTSWDSAKYEVCCQKWMDLSDYSSGVAILNDCKYGCSVTQYSTLSLSLLRAPKSPDPTADMGSHQFTYAILPHGGSIQDSGVIQSAAALNTPLIVMDEVPKVAASSLFTTDQPSVVIDTVKLSEDSRETGSRCVIIRCYESFGGSCEATLSLSPNYTMSSAKECNGLEREVEDLKIKQHSFTASFGPFKVKTFKILF</sequence>
<dbReference type="GO" id="GO:0046872">
    <property type="term" value="F:metal ion binding"/>
    <property type="evidence" value="ECO:0007669"/>
    <property type="project" value="UniProtKB-KW"/>
</dbReference>
<dbReference type="CDD" id="cd10813">
    <property type="entry name" value="GH38N_AMII_Man2C1"/>
    <property type="match status" value="1"/>
</dbReference>
<reference evidence="8" key="1">
    <citation type="submission" date="2020-06" db="EMBL/GenBank/DDBJ databases">
        <title>Draft genome of Bugula neritina, a colonial animal packing powerful symbionts and potential medicines.</title>
        <authorList>
            <person name="Rayko M."/>
        </authorList>
    </citation>
    <scope>NUCLEOTIDE SEQUENCE [LARGE SCALE GENOMIC DNA]</scope>
    <source>
        <strain evidence="8">Kwan_BN1</strain>
    </source>
</reference>
<accession>A0A7J7JBT6</accession>
<evidence type="ECO:0000256" key="6">
    <source>
        <dbReference type="ARBA" id="ARBA00023295"/>
    </source>
</evidence>
<dbReference type="Pfam" id="PF01074">
    <property type="entry name" value="Glyco_hydro_38N"/>
    <property type="match status" value="1"/>
</dbReference>
<protein>
    <recommendedName>
        <fullName evidence="3">alpha-mannosidase</fullName>
        <ecNumber evidence="3">3.2.1.24</ecNumber>
    </recommendedName>
</protein>
<dbReference type="InterPro" id="IPR011682">
    <property type="entry name" value="Glyco_hydro_38_C"/>
</dbReference>
<dbReference type="Pfam" id="PF17677">
    <property type="entry name" value="Glyco_hydro38C2"/>
    <property type="match status" value="1"/>
</dbReference>
<evidence type="ECO:0000256" key="1">
    <source>
        <dbReference type="ARBA" id="ARBA00000365"/>
    </source>
</evidence>
<dbReference type="Gene3D" id="3.20.110.10">
    <property type="entry name" value="Glycoside hydrolase 38, N terminal domain"/>
    <property type="match status" value="1"/>
</dbReference>
<keyword evidence="4" id="KW-0479">Metal-binding</keyword>
<dbReference type="InterPro" id="IPR011330">
    <property type="entry name" value="Glyco_hydro/deAcase_b/a-brl"/>
</dbReference>
<dbReference type="PANTHER" id="PTHR46017:SF1">
    <property type="entry name" value="ALPHA-MANNOSIDASE 2C1"/>
    <property type="match status" value="1"/>
</dbReference>
<dbReference type="GO" id="GO:0030246">
    <property type="term" value="F:carbohydrate binding"/>
    <property type="evidence" value="ECO:0007669"/>
    <property type="project" value="InterPro"/>
</dbReference>
<evidence type="ECO:0000313" key="8">
    <source>
        <dbReference type="EMBL" id="KAF6023719.1"/>
    </source>
</evidence>
<keyword evidence="9" id="KW-1185">Reference proteome</keyword>
<dbReference type="SUPFAM" id="SSF74650">
    <property type="entry name" value="Galactose mutarotase-like"/>
    <property type="match status" value="1"/>
</dbReference>
<evidence type="ECO:0000256" key="4">
    <source>
        <dbReference type="ARBA" id="ARBA00022723"/>
    </source>
</evidence>
<dbReference type="InterPro" id="IPR037094">
    <property type="entry name" value="Glyco_hydro_38_cen_sf"/>
</dbReference>
<dbReference type="GO" id="GO:0006013">
    <property type="term" value="P:mannose metabolic process"/>
    <property type="evidence" value="ECO:0007669"/>
    <property type="project" value="InterPro"/>
</dbReference>
<dbReference type="SMART" id="SM00872">
    <property type="entry name" value="Alpha-mann_mid"/>
    <property type="match status" value="1"/>
</dbReference>
<dbReference type="EMBL" id="VXIV02002674">
    <property type="protein sequence ID" value="KAF6023719.1"/>
    <property type="molecule type" value="Genomic_DNA"/>
</dbReference>
<dbReference type="Pfam" id="PF09261">
    <property type="entry name" value="Alpha-mann_mid"/>
    <property type="match status" value="1"/>
</dbReference>
<dbReference type="Gene3D" id="2.70.98.30">
    <property type="entry name" value="Golgi alpha-mannosidase II, domain 4"/>
    <property type="match status" value="1"/>
</dbReference>
<organism evidence="8 9">
    <name type="scientific">Bugula neritina</name>
    <name type="common">Brown bryozoan</name>
    <name type="synonym">Sertularia neritina</name>
    <dbReference type="NCBI Taxonomy" id="10212"/>
    <lineage>
        <taxon>Eukaryota</taxon>
        <taxon>Metazoa</taxon>
        <taxon>Spiralia</taxon>
        <taxon>Lophotrochozoa</taxon>
        <taxon>Bryozoa</taxon>
        <taxon>Gymnolaemata</taxon>
        <taxon>Cheilostomatida</taxon>
        <taxon>Flustrina</taxon>
        <taxon>Buguloidea</taxon>
        <taxon>Bugulidae</taxon>
        <taxon>Bugula</taxon>
    </lineage>
</organism>
<proteinExistence type="inferred from homology"/>
<dbReference type="InterPro" id="IPR000602">
    <property type="entry name" value="Glyco_hydro_38_N"/>
</dbReference>
<comment type="similarity">
    <text evidence="2">Belongs to the glycosyl hydrolase 38 family.</text>
</comment>
<dbReference type="AlphaFoldDB" id="A0A7J7JBT6"/>
<dbReference type="InterPro" id="IPR041147">
    <property type="entry name" value="GH38_C"/>
</dbReference>
<dbReference type="PANTHER" id="PTHR46017">
    <property type="entry name" value="ALPHA-MANNOSIDASE 2C1"/>
    <property type="match status" value="1"/>
</dbReference>
<comment type="catalytic activity">
    <reaction evidence="1">
        <text>Hydrolysis of terminal, non-reducing alpha-D-mannose residues in alpha-D-mannosides.</text>
        <dbReference type="EC" id="3.2.1.24"/>
    </reaction>
</comment>
<evidence type="ECO:0000256" key="2">
    <source>
        <dbReference type="ARBA" id="ARBA00009792"/>
    </source>
</evidence>